<dbReference type="Proteomes" id="UP000218103">
    <property type="component" value="Chromosome 3"/>
</dbReference>
<name>A0ABN5CX00_BURCE</name>
<dbReference type="Pfam" id="PF00005">
    <property type="entry name" value="ABC_tran"/>
    <property type="match status" value="1"/>
</dbReference>
<sequence length="76" mass="8057">MQGVDDANFGERLLIVGPSGSGKTTLLGVIPGYVQLLVTDVQYHQARLAWLQAVAQRLQDTVAFYVALGGGWGDPG</sequence>
<gene>
    <name evidence="2" type="ORF">CO711_19845</name>
</gene>
<reference evidence="3" key="1">
    <citation type="submission" date="2017-09" db="EMBL/GenBank/DDBJ databases">
        <title>FDA dAtabase for Regulatory Grade micrObial Sequences (FDA-ARGOS): Supporting development and validation of Infectious Disease Dx tests.</title>
        <authorList>
            <person name="Minogue T."/>
            <person name="Wolcott M."/>
            <person name="Wasieloski L."/>
            <person name="Aguilar W."/>
            <person name="Moore D."/>
            <person name="Tallon L.J."/>
            <person name="Sadzewicz L."/>
            <person name="Ott S."/>
            <person name="Zhao X."/>
            <person name="Nagaraj S."/>
            <person name="Vavikolanu K."/>
            <person name="Aluvathingal J."/>
            <person name="Nadendla S."/>
            <person name="Sichtig H."/>
        </authorList>
    </citation>
    <scope>NUCLEOTIDE SEQUENCE [LARGE SCALE GENOMIC DNA]</scope>
    <source>
        <strain evidence="3">FDAARGOS_388</strain>
    </source>
</reference>
<proteinExistence type="predicted"/>
<feature type="domain" description="ABC transporter" evidence="1">
    <location>
        <begin position="8"/>
        <end position="39"/>
    </location>
</feature>
<evidence type="ECO:0000259" key="1">
    <source>
        <dbReference type="Pfam" id="PF00005"/>
    </source>
</evidence>
<dbReference type="SUPFAM" id="SSF52540">
    <property type="entry name" value="P-loop containing nucleoside triphosphate hydrolases"/>
    <property type="match status" value="1"/>
</dbReference>
<protein>
    <recommendedName>
        <fullName evidence="1">ABC transporter domain-containing protein</fullName>
    </recommendedName>
</protein>
<organism evidence="2 3">
    <name type="scientific">Burkholderia cepacia</name>
    <name type="common">Pseudomonas cepacia</name>
    <dbReference type="NCBI Taxonomy" id="292"/>
    <lineage>
        <taxon>Bacteria</taxon>
        <taxon>Pseudomonadati</taxon>
        <taxon>Pseudomonadota</taxon>
        <taxon>Betaproteobacteria</taxon>
        <taxon>Burkholderiales</taxon>
        <taxon>Burkholderiaceae</taxon>
        <taxon>Burkholderia</taxon>
        <taxon>Burkholderia cepacia complex</taxon>
    </lineage>
</organism>
<accession>A0ABN5CX00</accession>
<evidence type="ECO:0000313" key="3">
    <source>
        <dbReference type="Proteomes" id="UP000218103"/>
    </source>
</evidence>
<evidence type="ECO:0000313" key="2">
    <source>
        <dbReference type="EMBL" id="ATF79714.1"/>
    </source>
</evidence>
<dbReference type="EMBL" id="CP023520">
    <property type="protein sequence ID" value="ATF79714.1"/>
    <property type="molecule type" value="Genomic_DNA"/>
</dbReference>
<dbReference type="Gene3D" id="3.40.50.300">
    <property type="entry name" value="P-loop containing nucleotide triphosphate hydrolases"/>
    <property type="match status" value="1"/>
</dbReference>
<dbReference type="InterPro" id="IPR003439">
    <property type="entry name" value="ABC_transporter-like_ATP-bd"/>
</dbReference>
<keyword evidence="3" id="KW-1185">Reference proteome</keyword>
<dbReference type="InterPro" id="IPR027417">
    <property type="entry name" value="P-loop_NTPase"/>
</dbReference>